<organism evidence="2 3">
    <name type="scientific">Tritonibacter horizontis</name>
    <dbReference type="NCBI Taxonomy" id="1768241"/>
    <lineage>
        <taxon>Bacteria</taxon>
        <taxon>Pseudomonadati</taxon>
        <taxon>Pseudomonadota</taxon>
        <taxon>Alphaproteobacteria</taxon>
        <taxon>Rhodobacterales</taxon>
        <taxon>Paracoccaceae</taxon>
        <taxon>Tritonibacter</taxon>
    </lineage>
</organism>
<keyword evidence="3" id="KW-1185">Reference proteome</keyword>
<dbReference type="PATRIC" id="fig|1768241.3.peg.1961"/>
<gene>
    <name evidence="2" type="ORF">TRIHO_18670</name>
</gene>
<evidence type="ECO:0000313" key="3">
    <source>
        <dbReference type="Proteomes" id="UP000068382"/>
    </source>
</evidence>
<dbReference type="RefSeq" id="WP_068242361.1">
    <property type="nucleotide sequence ID" value="NZ_LPUY01000055.1"/>
</dbReference>
<feature type="region of interest" description="Disordered" evidence="1">
    <location>
        <begin position="326"/>
        <end position="355"/>
    </location>
</feature>
<evidence type="ECO:0000313" key="2">
    <source>
        <dbReference type="EMBL" id="KUP93266.1"/>
    </source>
</evidence>
<dbReference type="AlphaFoldDB" id="A0A132BYK7"/>
<reference evidence="2 3" key="1">
    <citation type="submission" date="2015-12" db="EMBL/GenBank/DDBJ databases">
        <title>Genome sequence of the marine Rhodobacteraceae strain O3.65, Candidatus Tritonibacter horizontis.</title>
        <authorList>
            <person name="Poehlein A."/>
            <person name="Giebel H.A."/>
            <person name="Voget S."/>
            <person name="Brinkhoff T."/>
        </authorList>
    </citation>
    <scope>NUCLEOTIDE SEQUENCE [LARGE SCALE GENOMIC DNA]</scope>
    <source>
        <strain evidence="2 3">O3.65</strain>
    </source>
</reference>
<feature type="region of interest" description="Disordered" evidence="1">
    <location>
        <begin position="48"/>
        <end position="71"/>
    </location>
</feature>
<evidence type="ECO:0000256" key="1">
    <source>
        <dbReference type="SAM" id="MobiDB-lite"/>
    </source>
</evidence>
<sequence length="415" mass="43382">MSEPVTHAEIEDVLSSIRRLVRETDRSEEGRQMAAKVAKPATRLVLTPALRVQGDETTSPQAAVERADRDRRAPVVMDQLVGDAAQDALSETDARVEDVEAVAASMTSGADRATSDVADTGLDTGSASDTASPDAGIPVDTAARSAEPKVFSSQEATRILASALQAAPNASDPVTGEADADLPPEDTAGPPLETADPQSAVTAPDDAPWRDPAARLYDVLATENAPAAPAAADQPEPDQSHADQPDAEAQSASAPAPREQSSRVAAVVRRIAELETAGRIEANARAALNGSFVSDVNEDEIEAVPPSGPAVETIQWEDHILQDDGAEAAAPLDAPDEPVRSGAGTPAASQDKPEAAALDALEAEEGFLDEESLRALVADIVREELQGALGERITRNVRKLVRREIQRALAAQDLL</sequence>
<dbReference type="Proteomes" id="UP000068382">
    <property type="component" value="Unassembled WGS sequence"/>
</dbReference>
<feature type="region of interest" description="Disordered" evidence="1">
    <location>
        <begin position="105"/>
        <end position="264"/>
    </location>
</feature>
<dbReference type="OrthoDB" id="7875768at2"/>
<accession>A0A132BYK7</accession>
<dbReference type="EMBL" id="LPUY01000055">
    <property type="protein sequence ID" value="KUP93266.1"/>
    <property type="molecule type" value="Genomic_DNA"/>
</dbReference>
<comment type="caution">
    <text evidence="2">The sequence shown here is derived from an EMBL/GenBank/DDBJ whole genome shotgun (WGS) entry which is preliminary data.</text>
</comment>
<proteinExistence type="predicted"/>
<name>A0A132BYK7_9RHOB</name>
<protein>
    <submittedName>
        <fullName evidence="2">Uncharacterized protein</fullName>
    </submittedName>
</protein>